<proteinExistence type="predicted"/>
<accession>A0A0C2N8L2</accession>
<organism evidence="2 3">
    <name type="scientific">Thelohanellus kitauei</name>
    <name type="common">Myxosporean</name>
    <dbReference type="NCBI Taxonomy" id="669202"/>
    <lineage>
        <taxon>Eukaryota</taxon>
        <taxon>Metazoa</taxon>
        <taxon>Cnidaria</taxon>
        <taxon>Myxozoa</taxon>
        <taxon>Myxosporea</taxon>
        <taxon>Bivalvulida</taxon>
        <taxon>Platysporina</taxon>
        <taxon>Myxobolidae</taxon>
        <taxon>Thelohanellus</taxon>
    </lineage>
</organism>
<evidence type="ECO:0000313" key="3">
    <source>
        <dbReference type="Proteomes" id="UP000031668"/>
    </source>
</evidence>
<evidence type="ECO:0000256" key="1">
    <source>
        <dbReference type="SAM" id="Phobius"/>
    </source>
</evidence>
<name>A0A0C2N8L2_THEKT</name>
<dbReference type="AlphaFoldDB" id="A0A0C2N8L2"/>
<feature type="transmembrane region" description="Helical" evidence="1">
    <location>
        <begin position="17"/>
        <end position="43"/>
    </location>
</feature>
<dbReference type="EMBL" id="JWZT01001156">
    <property type="protein sequence ID" value="KII72635.1"/>
    <property type="molecule type" value="Genomic_DNA"/>
</dbReference>
<keyword evidence="1" id="KW-1133">Transmembrane helix</keyword>
<keyword evidence="3" id="KW-1185">Reference proteome</keyword>
<gene>
    <name evidence="2" type="ORF">RF11_10377</name>
</gene>
<sequence>MCHLFEGILPFRCDKYFFIQFCLVIHLAGMVGGLLTLLMLILLKRRFFGYASIVQADDVLVTREICFLSTSIPLKDGHEPPKYEEMYSAPCFPAIVTTDQVVCEKATSSSPSEPPK</sequence>
<protein>
    <submittedName>
        <fullName evidence="2">Uncharacterized protein</fullName>
    </submittedName>
</protein>
<keyword evidence="1" id="KW-0812">Transmembrane</keyword>
<evidence type="ECO:0000313" key="2">
    <source>
        <dbReference type="EMBL" id="KII72635.1"/>
    </source>
</evidence>
<dbReference type="Proteomes" id="UP000031668">
    <property type="component" value="Unassembled WGS sequence"/>
</dbReference>
<keyword evidence="1" id="KW-0472">Membrane</keyword>
<reference evidence="2 3" key="1">
    <citation type="journal article" date="2014" name="Genome Biol. Evol.">
        <title>The genome of the myxosporean Thelohanellus kitauei shows adaptations to nutrient acquisition within its fish host.</title>
        <authorList>
            <person name="Yang Y."/>
            <person name="Xiong J."/>
            <person name="Zhou Z."/>
            <person name="Huo F."/>
            <person name="Miao W."/>
            <person name="Ran C."/>
            <person name="Liu Y."/>
            <person name="Zhang J."/>
            <person name="Feng J."/>
            <person name="Wang M."/>
            <person name="Wang M."/>
            <person name="Wang L."/>
            <person name="Yao B."/>
        </authorList>
    </citation>
    <scope>NUCLEOTIDE SEQUENCE [LARGE SCALE GENOMIC DNA]</scope>
    <source>
        <strain evidence="2">Wuqing</strain>
    </source>
</reference>
<comment type="caution">
    <text evidence="2">The sequence shown here is derived from an EMBL/GenBank/DDBJ whole genome shotgun (WGS) entry which is preliminary data.</text>
</comment>